<organism evidence="2 3">
    <name type="scientific">Ustilaginoidea virens</name>
    <name type="common">Rice false smut fungus</name>
    <name type="synonym">Villosiclava virens</name>
    <dbReference type="NCBI Taxonomy" id="1159556"/>
    <lineage>
        <taxon>Eukaryota</taxon>
        <taxon>Fungi</taxon>
        <taxon>Dikarya</taxon>
        <taxon>Ascomycota</taxon>
        <taxon>Pezizomycotina</taxon>
        <taxon>Sordariomycetes</taxon>
        <taxon>Hypocreomycetidae</taxon>
        <taxon>Hypocreales</taxon>
        <taxon>Clavicipitaceae</taxon>
        <taxon>Ustilaginoidea</taxon>
    </lineage>
</organism>
<evidence type="ECO:0000313" key="2">
    <source>
        <dbReference type="EMBL" id="QUC23004.1"/>
    </source>
</evidence>
<keyword evidence="1" id="KW-0732">Signal</keyword>
<dbReference type="RefSeq" id="XP_043000677.1">
    <property type="nucleotide sequence ID" value="XM_043144742.1"/>
</dbReference>
<proteinExistence type="predicted"/>
<sequence length="97" mass="10474">MKLHLFVVTATAVAHAAAAGVYCRAGSDDSGGRCEKKSTKNHKVYSFCCQPKASGSFTLYRTRAERLSPGNDFPCIGTAKYLDYGYIYCVTDPLGPP</sequence>
<evidence type="ECO:0000313" key="3">
    <source>
        <dbReference type="Proteomes" id="UP000027002"/>
    </source>
</evidence>
<dbReference type="EMBL" id="CP072758">
    <property type="protein sequence ID" value="QUC23004.1"/>
    <property type="molecule type" value="Genomic_DNA"/>
</dbReference>
<dbReference type="KEGG" id="uvi:66068022"/>
<gene>
    <name evidence="2" type="ORF">UV8b_07245</name>
</gene>
<name>A0A8E5HWR7_USTVR</name>
<feature type="signal peptide" evidence="1">
    <location>
        <begin position="1"/>
        <end position="18"/>
    </location>
</feature>
<feature type="chain" id="PRO_5034012527" evidence="1">
    <location>
        <begin position="19"/>
        <end position="97"/>
    </location>
</feature>
<dbReference type="GeneID" id="66068022"/>
<keyword evidence="3" id="KW-1185">Reference proteome</keyword>
<evidence type="ECO:0000256" key="1">
    <source>
        <dbReference type="SAM" id="SignalP"/>
    </source>
</evidence>
<dbReference type="AlphaFoldDB" id="A0A8E5HWR7"/>
<dbReference type="Proteomes" id="UP000027002">
    <property type="component" value="Chromosome 6"/>
</dbReference>
<protein>
    <submittedName>
        <fullName evidence="2">Uncharacterized protein</fullName>
    </submittedName>
</protein>
<reference evidence="2" key="1">
    <citation type="submission" date="2020-03" db="EMBL/GenBank/DDBJ databases">
        <title>A mixture of massive structural variations and highly conserved coding sequences in Ustilaginoidea virens genome.</title>
        <authorList>
            <person name="Zhang K."/>
            <person name="Zhao Z."/>
            <person name="Zhang Z."/>
            <person name="Li Y."/>
            <person name="Hsiang T."/>
            <person name="Sun W."/>
        </authorList>
    </citation>
    <scope>NUCLEOTIDE SEQUENCE</scope>
    <source>
        <strain evidence="2">UV-8b</strain>
    </source>
</reference>
<accession>A0A8E5HWR7</accession>